<evidence type="ECO:0000313" key="1">
    <source>
        <dbReference type="EMBL" id="EEF12781.1"/>
    </source>
</evidence>
<gene>
    <name evidence="1" type="ORF">CAMRE0001_2486</name>
</gene>
<name>B9D5C2_CAMRE</name>
<evidence type="ECO:0000313" key="2">
    <source>
        <dbReference type="Proteomes" id="UP000003082"/>
    </source>
</evidence>
<proteinExistence type="predicted"/>
<reference evidence="1 2" key="1">
    <citation type="submission" date="2008-08" db="EMBL/GenBank/DDBJ databases">
        <authorList>
            <person name="Madupu R."/>
            <person name="Durkin A.S."/>
            <person name="Torralba M."/>
            <person name="Methe B."/>
            <person name="Sutton G.G."/>
            <person name="Strausberg R.L."/>
            <person name="Nelson K.E."/>
        </authorList>
    </citation>
    <scope>NUCLEOTIDE SEQUENCE [LARGE SCALE GENOMIC DNA]</scope>
    <source>
        <strain evidence="1 2">RM3267</strain>
    </source>
</reference>
<dbReference type="EMBL" id="ACFU01000038">
    <property type="protein sequence ID" value="EEF12781.1"/>
    <property type="molecule type" value="Genomic_DNA"/>
</dbReference>
<dbReference type="STRING" id="553218.CAMRE0001_2486"/>
<accession>B9D5C2</accession>
<dbReference type="AlphaFoldDB" id="B9D5C2"/>
<protein>
    <submittedName>
        <fullName evidence="1">Uncharacterized protein</fullName>
    </submittedName>
</protein>
<dbReference type="Proteomes" id="UP000003082">
    <property type="component" value="Unassembled WGS sequence"/>
</dbReference>
<sequence length="58" mass="6565">MSSRAGITALTANGELRHIPIRRFTGEQICPLFNFALLPNFDLFLKFNVGFAIARRQI</sequence>
<keyword evidence="2" id="KW-1185">Reference proteome</keyword>
<comment type="caution">
    <text evidence="1">The sequence shown here is derived from an EMBL/GenBank/DDBJ whole genome shotgun (WGS) entry which is preliminary data.</text>
</comment>
<organism evidence="1 2">
    <name type="scientific">Campylobacter rectus RM3267</name>
    <dbReference type="NCBI Taxonomy" id="553218"/>
    <lineage>
        <taxon>Bacteria</taxon>
        <taxon>Pseudomonadati</taxon>
        <taxon>Campylobacterota</taxon>
        <taxon>Epsilonproteobacteria</taxon>
        <taxon>Campylobacterales</taxon>
        <taxon>Campylobacteraceae</taxon>
        <taxon>Campylobacter</taxon>
    </lineage>
</organism>